<evidence type="ECO:0000256" key="1">
    <source>
        <dbReference type="SAM" id="MobiDB-lite"/>
    </source>
</evidence>
<sequence>MTKRRRSQDRISDLPEESVNGISDLPEESVNGISNLPEESANEISNLPEESVNGISNLPEESVNGISNLPEESVNEISNLPEDSVNGISNLPEESVNEISNLPEESVNRISNSPVDRISNLPVNGMSNSPVNRVSNSPLDRISNLPTDIIREIQSYLPWKVGAKFNILSKIWRRIWASHPRIILDEMDFGADYSEYRVSDKAKRVAFLSYLIKLLESRKSPSEYDCDIDKLFLRMTTLEDSPPPKNLVKKWICFALEKNVKLLSLALKTIYPNHYYLHGIAFCSTTLVDLTISDCHITNCSFKLPALKFLFLFVVCIEDHHFKDLIAACPRIEKLRVLDTQKLHTIVVSNPQLKSFGVHLPCSDGKIRIESQNLHSLEFISFIVDLCELEITSTTTVRELTLRKAYHQETVMHFMKKFPLLEKLKIDDCTILSEAEINPLPTVRNLTLRRAYHEETLLNFIGKFPLLEKLEIDDCSILSEAEINPMPTVQKLTLRNVCQENTAWAVFLEKFPLLEKLLIDDCDMVSEFETGPLPTVRNLTLCNVREKYTTWTDFINKFTLLEKLIIADCKLQMLHLSQPNLASLVLMDCIVEDEVQINSSKLKSLEFKGRLTKIKGIEDLKELEFVKVYLDPVRLSKCWYRWFRDILKSCARSKHLSVICNSKKVIINPKYVTDILPVTNMEHLELEIISRHGTFEEVIDDFISILPDLKTLSLTLGYTTKFFQFSRADNVLSAKEVPNPNLIRF</sequence>
<dbReference type="Gramene" id="Solyc07g054610.3.1">
    <property type="protein sequence ID" value="Solyc07g054610.3.1"/>
    <property type="gene ID" value="Solyc07g054610.3"/>
</dbReference>
<dbReference type="SUPFAM" id="SSF52047">
    <property type="entry name" value="RNI-like"/>
    <property type="match status" value="2"/>
</dbReference>
<accession>A0A3Q7I9F4</accession>
<organism evidence="3">
    <name type="scientific">Solanum lycopersicum</name>
    <name type="common">Tomato</name>
    <name type="synonym">Lycopersicon esculentum</name>
    <dbReference type="NCBI Taxonomy" id="4081"/>
    <lineage>
        <taxon>Eukaryota</taxon>
        <taxon>Viridiplantae</taxon>
        <taxon>Streptophyta</taxon>
        <taxon>Embryophyta</taxon>
        <taxon>Tracheophyta</taxon>
        <taxon>Spermatophyta</taxon>
        <taxon>Magnoliopsida</taxon>
        <taxon>eudicotyledons</taxon>
        <taxon>Gunneridae</taxon>
        <taxon>Pentapetalae</taxon>
        <taxon>asterids</taxon>
        <taxon>lamiids</taxon>
        <taxon>Solanales</taxon>
        <taxon>Solanaceae</taxon>
        <taxon>Solanoideae</taxon>
        <taxon>Solaneae</taxon>
        <taxon>Solanum</taxon>
        <taxon>Solanum subgen. Lycopersicon</taxon>
    </lineage>
</organism>
<dbReference type="InParanoid" id="A0A3Q7I9F4"/>
<reference evidence="3" key="1">
    <citation type="journal article" date="2012" name="Nature">
        <title>The tomato genome sequence provides insights into fleshy fruit evolution.</title>
        <authorList>
            <consortium name="Tomato Genome Consortium"/>
        </authorList>
    </citation>
    <scope>NUCLEOTIDE SEQUENCE [LARGE SCALE GENOMIC DNA]</scope>
    <source>
        <strain evidence="3">cv. Heinz 1706</strain>
    </source>
</reference>
<dbReference type="GeneID" id="101260065"/>
<dbReference type="AlphaFoldDB" id="A0A3Q7I9F4"/>
<dbReference type="KEGG" id="sly:101260065"/>
<dbReference type="InterPro" id="IPR050232">
    <property type="entry name" value="FBL13/AtMIF1-like"/>
</dbReference>
<dbReference type="Proteomes" id="UP000004994">
    <property type="component" value="Chromosome 7"/>
</dbReference>
<dbReference type="InterPro" id="IPR055411">
    <property type="entry name" value="LRR_FXL15/At3g58940/PEG3-like"/>
</dbReference>
<feature type="region of interest" description="Disordered" evidence="1">
    <location>
        <begin position="1"/>
        <end position="34"/>
    </location>
</feature>
<protein>
    <recommendedName>
        <fullName evidence="2">F-box/LRR-repeat protein 15/At3g58940/PEG3-like LRR domain-containing protein</fullName>
    </recommendedName>
</protein>
<proteinExistence type="predicted"/>
<evidence type="ECO:0000313" key="4">
    <source>
        <dbReference type="Proteomes" id="UP000004994"/>
    </source>
</evidence>
<dbReference type="OrthoDB" id="1678879at2759"/>
<dbReference type="Pfam" id="PF24758">
    <property type="entry name" value="LRR_At5g56370"/>
    <property type="match status" value="1"/>
</dbReference>
<keyword evidence="4" id="KW-1185">Reference proteome</keyword>
<dbReference type="InterPro" id="IPR036047">
    <property type="entry name" value="F-box-like_dom_sf"/>
</dbReference>
<evidence type="ECO:0000313" key="3">
    <source>
        <dbReference type="EnsemblPlants" id="Solyc07g054610.3.1"/>
    </source>
</evidence>
<evidence type="ECO:0000259" key="2">
    <source>
        <dbReference type="Pfam" id="PF24758"/>
    </source>
</evidence>
<dbReference type="InterPro" id="IPR032675">
    <property type="entry name" value="LRR_dom_sf"/>
</dbReference>
<dbReference type="SUPFAM" id="SSF81383">
    <property type="entry name" value="F-box domain"/>
    <property type="match status" value="1"/>
</dbReference>
<dbReference type="EnsemblPlants" id="Solyc07g054610.3.1">
    <property type="protein sequence ID" value="Solyc07g054610.3.1"/>
    <property type="gene ID" value="Solyc07g054610.3"/>
</dbReference>
<feature type="domain" description="F-box/LRR-repeat protein 15/At3g58940/PEG3-like LRR" evidence="2">
    <location>
        <begin position="249"/>
        <end position="363"/>
    </location>
</feature>
<dbReference type="PANTHER" id="PTHR31900:SF27">
    <property type="entry name" value="FBD DOMAIN-CONTAINING PROTEIN"/>
    <property type="match status" value="1"/>
</dbReference>
<dbReference type="PaxDb" id="4081-Solyc07g054610.2.1"/>
<reference evidence="3" key="2">
    <citation type="submission" date="2019-01" db="UniProtKB">
        <authorList>
            <consortium name="EnsemblPlants"/>
        </authorList>
    </citation>
    <scope>IDENTIFICATION</scope>
    <source>
        <strain evidence="3">cv. Heinz 1706</strain>
    </source>
</reference>
<dbReference type="Gene3D" id="3.80.10.10">
    <property type="entry name" value="Ribonuclease Inhibitor"/>
    <property type="match status" value="2"/>
</dbReference>
<dbReference type="PANTHER" id="PTHR31900">
    <property type="entry name" value="F-BOX/RNI SUPERFAMILY PROTEIN-RELATED"/>
    <property type="match status" value="1"/>
</dbReference>
<name>A0A3Q7I9F4_SOLLC</name>